<sequence>MVLERKGSASLSAASFWVWELEEGSLYTGRLSALGGFRWWMFLFCYNGKYSSC</sequence>
<protein>
    <submittedName>
        <fullName evidence="1">Uncharacterized protein</fullName>
    </submittedName>
</protein>
<evidence type="ECO:0000313" key="1">
    <source>
        <dbReference type="EMBL" id="EGV97230.1"/>
    </source>
</evidence>
<organism evidence="1 2">
    <name type="scientific">Cricetulus griseus</name>
    <name type="common">Chinese hamster</name>
    <name type="synonym">Cricetulus barabensis griseus</name>
    <dbReference type="NCBI Taxonomy" id="10029"/>
    <lineage>
        <taxon>Eukaryota</taxon>
        <taxon>Metazoa</taxon>
        <taxon>Chordata</taxon>
        <taxon>Craniata</taxon>
        <taxon>Vertebrata</taxon>
        <taxon>Euteleostomi</taxon>
        <taxon>Mammalia</taxon>
        <taxon>Eutheria</taxon>
        <taxon>Euarchontoglires</taxon>
        <taxon>Glires</taxon>
        <taxon>Rodentia</taxon>
        <taxon>Myomorpha</taxon>
        <taxon>Muroidea</taxon>
        <taxon>Cricetidae</taxon>
        <taxon>Cricetinae</taxon>
        <taxon>Cricetulus</taxon>
    </lineage>
</organism>
<evidence type="ECO:0000313" key="2">
    <source>
        <dbReference type="Proteomes" id="UP000001075"/>
    </source>
</evidence>
<dbReference type="AlphaFoldDB" id="G3H0X0"/>
<reference evidence="2" key="1">
    <citation type="journal article" date="2011" name="Nat. Biotechnol.">
        <title>The genomic sequence of the Chinese hamster ovary (CHO)-K1 cell line.</title>
        <authorList>
            <person name="Xu X."/>
            <person name="Nagarajan H."/>
            <person name="Lewis N.E."/>
            <person name="Pan S."/>
            <person name="Cai Z."/>
            <person name="Liu X."/>
            <person name="Chen W."/>
            <person name="Xie M."/>
            <person name="Wang W."/>
            <person name="Hammond S."/>
            <person name="Andersen M.R."/>
            <person name="Neff N."/>
            <person name="Passarelli B."/>
            <person name="Koh W."/>
            <person name="Fan H.C."/>
            <person name="Wang J."/>
            <person name="Gui Y."/>
            <person name="Lee K.H."/>
            <person name="Betenbaugh M.J."/>
            <person name="Quake S.R."/>
            <person name="Famili I."/>
            <person name="Palsson B.O."/>
            <person name="Wang J."/>
        </authorList>
    </citation>
    <scope>NUCLEOTIDE SEQUENCE [LARGE SCALE GENOMIC DNA]</scope>
    <source>
        <strain evidence="2">CHO K1 cell line</strain>
    </source>
</reference>
<dbReference type="EMBL" id="JH000098">
    <property type="protein sequence ID" value="EGV97230.1"/>
    <property type="molecule type" value="Genomic_DNA"/>
</dbReference>
<accession>G3H0X0</accession>
<name>G3H0X0_CRIGR</name>
<dbReference type="InParanoid" id="G3H0X0"/>
<gene>
    <name evidence="1" type="ORF">I79_003790</name>
</gene>
<proteinExistence type="predicted"/>
<dbReference type="Proteomes" id="UP000001075">
    <property type="component" value="Unassembled WGS sequence"/>
</dbReference>